<proteinExistence type="predicted"/>
<accession>A0A8J5CI80</accession>
<name>A0A8J5CI80_CHIOP</name>
<keyword evidence="2" id="KW-1185">Reference proteome</keyword>
<gene>
    <name evidence="1" type="ORF">GWK47_015691</name>
</gene>
<dbReference type="Proteomes" id="UP000770661">
    <property type="component" value="Unassembled WGS sequence"/>
</dbReference>
<comment type="caution">
    <text evidence="1">The sequence shown here is derived from an EMBL/GenBank/DDBJ whole genome shotgun (WGS) entry which is preliminary data.</text>
</comment>
<protein>
    <submittedName>
        <fullName evidence="1">Uncharacterized protein</fullName>
    </submittedName>
</protein>
<reference evidence="1" key="1">
    <citation type="submission" date="2020-07" db="EMBL/GenBank/DDBJ databases">
        <title>The High-quality genome of the commercially important snow crab, Chionoecetes opilio.</title>
        <authorList>
            <person name="Jeong J.-H."/>
            <person name="Ryu S."/>
        </authorList>
    </citation>
    <scope>NUCLEOTIDE SEQUENCE</scope>
    <source>
        <strain evidence="1">MADBK_172401_WGS</strain>
        <tissue evidence="1">Digestive gland</tissue>
    </source>
</reference>
<organism evidence="1 2">
    <name type="scientific">Chionoecetes opilio</name>
    <name type="common">Atlantic snow crab</name>
    <name type="synonym">Cancer opilio</name>
    <dbReference type="NCBI Taxonomy" id="41210"/>
    <lineage>
        <taxon>Eukaryota</taxon>
        <taxon>Metazoa</taxon>
        <taxon>Ecdysozoa</taxon>
        <taxon>Arthropoda</taxon>
        <taxon>Crustacea</taxon>
        <taxon>Multicrustacea</taxon>
        <taxon>Malacostraca</taxon>
        <taxon>Eumalacostraca</taxon>
        <taxon>Eucarida</taxon>
        <taxon>Decapoda</taxon>
        <taxon>Pleocyemata</taxon>
        <taxon>Brachyura</taxon>
        <taxon>Eubrachyura</taxon>
        <taxon>Majoidea</taxon>
        <taxon>Majidae</taxon>
        <taxon>Chionoecetes</taxon>
    </lineage>
</organism>
<evidence type="ECO:0000313" key="1">
    <source>
        <dbReference type="EMBL" id="KAG0713671.1"/>
    </source>
</evidence>
<dbReference type="EMBL" id="JACEEZ010021222">
    <property type="protein sequence ID" value="KAG0713671.1"/>
    <property type="molecule type" value="Genomic_DNA"/>
</dbReference>
<dbReference type="AlphaFoldDB" id="A0A8J5CI80"/>
<sequence length="220" mass="24420">MRTASVPVLVSIILDGCFCCSFRNTFRCRRMGPGGRTQHSLVCSMAEKTWWLARGQLYLSAAAATSFVIFSLFGREAEEAGLSPSRRVGVGTKKLMNQHIQQWRKSRSPTQYLSFSKVSTNSFSFSFSQQPTSHVPRLFCHASLSTVPLPFPLAPLVVEEVLVLLFEWIMEEEVAGAAMSNSDAKCPGGGRRRALSPSDDVFSPSYELRTSPRGFLVFHD</sequence>
<evidence type="ECO:0000313" key="2">
    <source>
        <dbReference type="Proteomes" id="UP000770661"/>
    </source>
</evidence>